<organism evidence="3 4">
    <name type="scientific">Calothrix parasitica NIES-267</name>
    <dbReference type="NCBI Taxonomy" id="1973488"/>
    <lineage>
        <taxon>Bacteria</taxon>
        <taxon>Bacillati</taxon>
        <taxon>Cyanobacteriota</taxon>
        <taxon>Cyanophyceae</taxon>
        <taxon>Nostocales</taxon>
        <taxon>Calotrichaceae</taxon>
        <taxon>Calothrix</taxon>
    </lineage>
</organism>
<dbReference type="OrthoDB" id="513120at2"/>
<dbReference type="Proteomes" id="UP000218418">
    <property type="component" value="Chromosome"/>
</dbReference>
<dbReference type="PROSITE" id="PS51257">
    <property type="entry name" value="PROKAR_LIPOPROTEIN"/>
    <property type="match status" value="1"/>
</dbReference>
<proteinExistence type="predicted"/>
<dbReference type="InterPro" id="IPR034122">
    <property type="entry name" value="Retropepsin-like_bacterial"/>
</dbReference>
<evidence type="ECO:0000313" key="4">
    <source>
        <dbReference type="Proteomes" id="UP000218418"/>
    </source>
</evidence>
<feature type="chain" id="PRO_5012170456" description="Peptidase A2 domain-containing protein" evidence="2">
    <location>
        <begin position="25"/>
        <end position="401"/>
    </location>
</feature>
<evidence type="ECO:0000256" key="2">
    <source>
        <dbReference type="SAM" id="SignalP"/>
    </source>
</evidence>
<reference evidence="3 4" key="1">
    <citation type="submission" date="2017-06" db="EMBL/GenBank/DDBJ databases">
        <title>Genome sequencing of cyanobaciteial culture collection at National Institute for Environmental Studies (NIES).</title>
        <authorList>
            <person name="Hirose Y."/>
            <person name="Shimura Y."/>
            <person name="Fujisawa T."/>
            <person name="Nakamura Y."/>
            <person name="Kawachi M."/>
        </authorList>
    </citation>
    <scope>NUCLEOTIDE SEQUENCE [LARGE SCALE GENOMIC DNA]</scope>
    <source>
        <strain evidence="3 4">NIES-267</strain>
    </source>
</reference>
<evidence type="ECO:0000313" key="3">
    <source>
        <dbReference type="EMBL" id="BAY82028.1"/>
    </source>
</evidence>
<keyword evidence="2" id="KW-0732">Signal</keyword>
<protein>
    <recommendedName>
        <fullName evidence="5">Peptidase A2 domain-containing protein</fullName>
    </recommendedName>
</protein>
<feature type="signal peptide" evidence="2">
    <location>
        <begin position="1"/>
        <end position="24"/>
    </location>
</feature>
<gene>
    <name evidence="3" type="ORF">NIES267_15060</name>
</gene>
<feature type="region of interest" description="Disordered" evidence="1">
    <location>
        <begin position="38"/>
        <end position="81"/>
    </location>
</feature>
<feature type="compositionally biased region" description="Polar residues" evidence="1">
    <location>
        <begin position="58"/>
        <end position="70"/>
    </location>
</feature>
<keyword evidence="4" id="KW-1185">Reference proteome</keyword>
<dbReference type="CDD" id="cd05483">
    <property type="entry name" value="retropepsin_like_bacteria"/>
    <property type="match status" value="1"/>
</dbReference>
<dbReference type="Gene3D" id="2.40.70.10">
    <property type="entry name" value="Acid Proteases"/>
    <property type="match status" value="1"/>
</dbReference>
<name>A0A1Z4LLQ4_9CYAN</name>
<sequence length="401" mass="44103">MLKPLFPRAALTFLWSTLAIVSVACSKQSKTVKIPQNLKPQSVPSAPPVVDSPAARTVQATSTQEPLSNQADEETQPTSFEMGLDKASGGFSISQSAQSPDDWKLVADYYQDAINLMKSVRSSSRYHSIAKVKIKEYQRYFDYALDKSVALRQPKPEPEPQRTVVTVPPLKESIARSQKMRVPKTVQRILQQNLQPPIAAVPQQLPTKVAQVEPPEEIQQPPATPRQPIPIPIQTREVYAAVPVREQKPPAMAFRAPIKRRIGGTPIIDVTFNGKQRFEMIVDTGASGTVITQQMARLLGVTTVGKAKANTASAQSVEFPIGYVDSIEAGGVKIKKVPVAIAGSGLQNGLLGHDFFGNYDITIKSDVVEFRPRSNSQVLQQKTQKQTRKSIPIYPTKLFKD</sequence>
<dbReference type="Pfam" id="PF13975">
    <property type="entry name" value="gag-asp_proteas"/>
    <property type="match status" value="1"/>
</dbReference>
<evidence type="ECO:0000256" key="1">
    <source>
        <dbReference type="SAM" id="MobiDB-lite"/>
    </source>
</evidence>
<dbReference type="SUPFAM" id="SSF50630">
    <property type="entry name" value="Acid proteases"/>
    <property type="match status" value="1"/>
</dbReference>
<evidence type="ECO:0008006" key="5">
    <source>
        <dbReference type="Google" id="ProtNLM"/>
    </source>
</evidence>
<dbReference type="AlphaFoldDB" id="A0A1Z4LLQ4"/>
<feature type="compositionally biased region" description="Low complexity" evidence="1">
    <location>
        <begin position="40"/>
        <end position="55"/>
    </location>
</feature>
<dbReference type="InterPro" id="IPR021109">
    <property type="entry name" value="Peptidase_aspartic_dom_sf"/>
</dbReference>
<accession>A0A1Z4LLQ4</accession>
<dbReference type="EMBL" id="AP018227">
    <property type="protein sequence ID" value="BAY82028.1"/>
    <property type="molecule type" value="Genomic_DNA"/>
</dbReference>